<evidence type="ECO:0000259" key="7">
    <source>
        <dbReference type="Pfam" id="PF00326"/>
    </source>
</evidence>
<dbReference type="AlphaFoldDB" id="A0A4R2EPC9"/>
<keyword evidence="8" id="KW-0031">Aminopeptidase</keyword>
<dbReference type="SUPFAM" id="SSF82171">
    <property type="entry name" value="DPP6 N-terminal domain-like"/>
    <property type="match status" value="1"/>
</dbReference>
<feature type="domain" description="Peptidase S9 prolyl oligopeptidase catalytic" evidence="7">
    <location>
        <begin position="476"/>
        <end position="687"/>
    </location>
</feature>
<feature type="signal peptide" evidence="6">
    <location>
        <begin position="1"/>
        <end position="18"/>
    </location>
</feature>
<keyword evidence="5" id="KW-0720">Serine protease</keyword>
<organism evidence="8 9">
    <name type="scientific">Acetobacteroides hydrogenigenes</name>
    <dbReference type="NCBI Taxonomy" id="979970"/>
    <lineage>
        <taxon>Bacteria</taxon>
        <taxon>Pseudomonadati</taxon>
        <taxon>Bacteroidota</taxon>
        <taxon>Bacteroidia</taxon>
        <taxon>Bacteroidales</taxon>
        <taxon>Rikenellaceae</taxon>
        <taxon>Acetobacteroides</taxon>
    </lineage>
</organism>
<evidence type="ECO:0000256" key="4">
    <source>
        <dbReference type="ARBA" id="ARBA00022801"/>
    </source>
</evidence>
<comment type="similarity">
    <text evidence="1">Belongs to the peptidase S9C family.</text>
</comment>
<gene>
    <name evidence="8" type="ORF">CLV25_103141</name>
</gene>
<dbReference type="Pfam" id="PF07676">
    <property type="entry name" value="PD40"/>
    <property type="match status" value="2"/>
</dbReference>
<evidence type="ECO:0000256" key="3">
    <source>
        <dbReference type="ARBA" id="ARBA00022729"/>
    </source>
</evidence>
<dbReference type="GO" id="GO:0006508">
    <property type="term" value="P:proteolysis"/>
    <property type="evidence" value="ECO:0007669"/>
    <property type="project" value="UniProtKB-KW"/>
</dbReference>
<dbReference type="Pfam" id="PF00326">
    <property type="entry name" value="Peptidase_S9"/>
    <property type="match status" value="1"/>
</dbReference>
<dbReference type="RefSeq" id="WP_131838481.1">
    <property type="nucleotide sequence ID" value="NZ_SLWB01000003.1"/>
</dbReference>
<accession>A0A4R2EPC9</accession>
<dbReference type="OrthoDB" id="9812921at2"/>
<dbReference type="Proteomes" id="UP000294830">
    <property type="component" value="Unassembled WGS sequence"/>
</dbReference>
<keyword evidence="3 6" id="KW-0732">Signal</keyword>
<evidence type="ECO:0000256" key="2">
    <source>
        <dbReference type="ARBA" id="ARBA00022670"/>
    </source>
</evidence>
<evidence type="ECO:0000313" key="8">
    <source>
        <dbReference type="EMBL" id="TCN70621.1"/>
    </source>
</evidence>
<dbReference type="EMBL" id="SLWB01000003">
    <property type="protein sequence ID" value="TCN70621.1"/>
    <property type="molecule type" value="Genomic_DNA"/>
</dbReference>
<dbReference type="SUPFAM" id="SSF53474">
    <property type="entry name" value="alpha/beta-Hydrolases"/>
    <property type="match status" value="1"/>
</dbReference>
<proteinExistence type="inferred from homology"/>
<dbReference type="Gene3D" id="2.120.10.30">
    <property type="entry name" value="TolB, C-terminal domain"/>
    <property type="match status" value="2"/>
</dbReference>
<keyword evidence="4" id="KW-0378">Hydrolase</keyword>
<dbReference type="Gene3D" id="3.40.50.1820">
    <property type="entry name" value="alpha/beta hydrolase"/>
    <property type="match status" value="1"/>
</dbReference>
<evidence type="ECO:0000256" key="5">
    <source>
        <dbReference type="ARBA" id="ARBA00022825"/>
    </source>
</evidence>
<evidence type="ECO:0000313" key="9">
    <source>
        <dbReference type="Proteomes" id="UP000294830"/>
    </source>
</evidence>
<dbReference type="InterPro" id="IPR029058">
    <property type="entry name" value="AB_hydrolase_fold"/>
</dbReference>
<dbReference type="FunFam" id="3.40.50.1820:FF:000028">
    <property type="entry name" value="S9 family peptidase"/>
    <property type="match status" value="1"/>
</dbReference>
<protein>
    <submittedName>
        <fullName evidence="8">Dipeptidyl aminopeptidase/acylaminoacyl peptidase</fullName>
    </submittedName>
</protein>
<dbReference type="GO" id="GO:0004177">
    <property type="term" value="F:aminopeptidase activity"/>
    <property type="evidence" value="ECO:0007669"/>
    <property type="project" value="UniProtKB-KW"/>
</dbReference>
<dbReference type="InterPro" id="IPR011042">
    <property type="entry name" value="6-blade_b-propeller_TolB-like"/>
</dbReference>
<feature type="chain" id="PRO_5020583937" evidence="6">
    <location>
        <begin position="19"/>
        <end position="687"/>
    </location>
</feature>
<keyword evidence="2" id="KW-0645">Protease</keyword>
<evidence type="ECO:0000256" key="1">
    <source>
        <dbReference type="ARBA" id="ARBA00010040"/>
    </source>
</evidence>
<evidence type="ECO:0000256" key="6">
    <source>
        <dbReference type="SAM" id="SignalP"/>
    </source>
</evidence>
<sequence length="687" mass="77539">MKLFSTTLCLMMAFTALMGQERSNVIGPKDVKFSSDRLTPEVLWSLGRLGEYTVSPDGKKIAYTVSYYDVAQNKGNADIYIMDIEGKNQHRLTQTPQGENSLAWKADGAKLAFLRGGRLYEMDVNSMAEAPVTDEGTDISGYIYSPKGNKILFAIETKVDKTTQEVYTDLPKADAMIFDQLMYRHWDTWEDGLYSHIYVADYNNGKASNLKDIMLGERWDSPLKPFGGMEEVTWNADGTAIAYTCVKKVGKERSLTTNSDIYLYNVASGITTNLTEGMMGYDKSPRFSPDGKKVAWLSMERDGFEADQNRIMVMDLASGKKTNMFENWTYSAENLQWDKTSKSIFFTAYVQATSQVHKLDVEKVSIAAITSGDYDYHGCALGNGVVVTDRTQLIAPADIYSVNLKSGAVTQLTAINKGILDQLTLPTFEKRWINTTDGKKMLTWVVLPPKFDGSKSYPGILYCQGGPQSPVSQNFSYRWNFALMASQGYVVILPNRRGTTGMGQEWTNQISHDHGGQEMRDLFAAVDSVKKEPWLDENRIGCVGPSYGGYTTYWMAGNHNKRFKAFVAHCGVFNSEMEYITTDELFFDNWEMGGPSWEVNNAVAQKSYAQSPHRFVQNWDTPILIFHGGRDFRIPYTQGMAAFNAAQLMNVPSKLVLLPNENHWVLKPQNGIFWQREFYGWLDKWLK</sequence>
<keyword evidence="9" id="KW-1185">Reference proteome</keyword>
<dbReference type="InterPro" id="IPR011659">
    <property type="entry name" value="WD40"/>
</dbReference>
<dbReference type="InterPro" id="IPR001375">
    <property type="entry name" value="Peptidase_S9_cat"/>
</dbReference>
<dbReference type="PANTHER" id="PTHR42776">
    <property type="entry name" value="SERINE PEPTIDASE S9 FAMILY MEMBER"/>
    <property type="match status" value="1"/>
</dbReference>
<reference evidence="8 9" key="1">
    <citation type="submission" date="2019-03" db="EMBL/GenBank/DDBJ databases">
        <title>Genomic Encyclopedia of Archaeal and Bacterial Type Strains, Phase II (KMG-II): from individual species to whole genera.</title>
        <authorList>
            <person name="Goeker M."/>
        </authorList>
    </citation>
    <scope>NUCLEOTIDE SEQUENCE [LARGE SCALE GENOMIC DNA]</scope>
    <source>
        <strain evidence="8 9">RL-C</strain>
    </source>
</reference>
<name>A0A4R2EPC9_9BACT</name>
<dbReference type="PANTHER" id="PTHR42776:SF13">
    <property type="entry name" value="DIPEPTIDYL-PEPTIDASE 5"/>
    <property type="match status" value="1"/>
</dbReference>
<comment type="caution">
    <text evidence="8">The sequence shown here is derived from an EMBL/GenBank/DDBJ whole genome shotgun (WGS) entry which is preliminary data.</text>
</comment>
<dbReference type="GO" id="GO:0004252">
    <property type="term" value="F:serine-type endopeptidase activity"/>
    <property type="evidence" value="ECO:0007669"/>
    <property type="project" value="TreeGrafter"/>
</dbReference>